<feature type="compositionally biased region" description="Basic and acidic residues" evidence="4">
    <location>
        <begin position="347"/>
        <end position="373"/>
    </location>
</feature>
<dbReference type="EMBL" id="CAJNJA010005366">
    <property type="protein sequence ID" value="CAE7188977.1"/>
    <property type="molecule type" value="Genomic_DNA"/>
</dbReference>
<dbReference type="PROSITE" id="PS50297">
    <property type="entry name" value="ANK_REP_REGION"/>
    <property type="match status" value="1"/>
</dbReference>
<proteinExistence type="predicted"/>
<feature type="region of interest" description="Disordered" evidence="4">
    <location>
        <begin position="659"/>
        <end position="695"/>
    </location>
</feature>
<evidence type="ECO:0000313" key="6">
    <source>
        <dbReference type="EMBL" id="CAE7188977.1"/>
    </source>
</evidence>
<dbReference type="Pfam" id="PF12796">
    <property type="entry name" value="Ank_2"/>
    <property type="match status" value="1"/>
</dbReference>
<evidence type="ECO:0000313" key="7">
    <source>
        <dbReference type="Proteomes" id="UP000601435"/>
    </source>
</evidence>
<dbReference type="Gene3D" id="1.25.40.20">
    <property type="entry name" value="Ankyrin repeat-containing domain"/>
    <property type="match status" value="1"/>
</dbReference>
<accession>A0A812J198</accession>
<gene>
    <name evidence="6" type="primary">Ankrd17</name>
    <name evidence="6" type="ORF">SNEC2469_LOCUS1034</name>
</gene>
<keyword evidence="1" id="KW-0677">Repeat</keyword>
<keyword evidence="5" id="KW-0812">Transmembrane</keyword>
<comment type="caution">
    <text evidence="6">The sequence shown here is derived from an EMBL/GenBank/DDBJ whole genome shotgun (WGS) entry which is preliminary data.</text>
</comment>
<organism evidence="6 7">
    <name type="scientific">Symbiodinium necroappetens</name>
    <dbReference type="NCBI Taxonomy" id="1628268"/>
    <lineage>
        <taxon>Eukaryota</taxon>
        <taxon>Sar</taxon>
        <taxon>Alveolata</taxon>
        <taxon>Dinophyceae</taxon>
        <taxon>Suessiales</taxon>
        <taxon>Symbiodiniaceae</taxon>
        <taxon>Symbiodinium</taxon>
    </lineage>
</organism>
<feature type="repeat" description="ANK" evidence="3">
    <location>
        <begin position="257"/>
        <end position="289"/>
    </location>
</feature>
<dbReference type="GO" id="GO:0085020">
    <property type="term" value="P:protein K6-linked ubiquitination"/>
    <property type="evidence" value="ECO:0007669"/>
    <property type="project" value="TreeGrafter"/>
</dbReference>
<keyword evidence="5" id="KW-0472">Membrane</keyword>
<protein>
    <submittedName>
        <fullName evidence="6">Ankrd17 protein</fullName>
    </submittedName>
</protein>
<dbReference type="PANTHER" id="PTHR24171">
    <property type="entry name" value="ANKYRIN REPEAT DOMAIN-CONTAINING PROTEIN 39-RELATED"/>
    <property type="match status" value="1"/>
</dbReference>
<name>A0A812J198_9DINO</name>
<reference evidence="6" key="1">
    <citation type="submission" date="2021-02" db="EMBL/GenBank/DDBJ databases">
        <authorList>
            <person name="Dougan E. K."/>
            <person name="Rhodes N."/>
            <person name="Thang M."/>
            <person name="Chan C."/>
        </authorList>
    </citation>
    <scope>NUCLEOTIDE SEQUENCE</scope>
</reference>
<feature type="compositionally biased region" description="Polar residues" evidence="4">
    <location>
        <begin position="611"/>
        <end position="623"/>
    </location>
</feature>
<sequence>MRPRHTAPEVVPSDIEGGGNSYGKTISMAGSGGRPIIQPFEGHGGGDGKSKGRRGMAMDKELLQKVGLGVGGVWLLGWLLLGWDVMWPLYLVYDLLHYILSFPPFSWFSWMFGGWMSRGAPVLNHGQPIEEATLPAGQVSQYVNSYVQQYGDAALIFATNDGYPQIVKELIHNEDLGYRDLVDARDDSGNTALIYAAAKGFRQCTAALLRAGADPELPNQGNGGRTPLMEAAGGGYKDIVSALRMMPKISVDLADDHGNTALHYAAYHGHLAVVMELLKSNPNKDLKNIYGHTAASYAASNKFKGIADVLNRADPARSQRRAQEKEKADEEAAKEIEDKIREHLNQLKSKQEHEEKSKHVKGKAENLHDRDAEAPQAQAPGPGRRSVAYVSEPVTARWAHGQGTAGTGTASPDPSPLVQPWPLPPAQQPPAQQPHQACLSEPSNITNNPACDLSTKPAASPPEGVDTEAAIVDLKEQIGGLRKELHAVRSNLDAQLRKEQPQLGALRQRVNSLCSELADCGTEALKMCSDLGHRAAGDAVLRSRSAPGGNVWRRPSGCPQARNPAIRLSTGPAVYSCIPATLSPRMLRAAPNANASEPITSGVARRCSGRTDGSNLPSRAQSANSVNVMTANTTAQSLPRNESASSFVLTAKPMQVRTSAVSTLAAPHAPPSPKETVPAKASRAWSPNPVPGSLTPEILRQASAKSAASDGTTCHNCGNRLPPDAPYCRFCGLGRYRARAPRHSVYPSSEAEDAAAGINDDALREEVVKQLHEMAANPAENARMSDRLISAGFGPISMPQAQPSSPSGSTVGSPRSRRRAMEPVREGSPLGQSALWHKPGRIPSTMKDAGMTGQWSPRRPSQHWTSRRSKFVPRQIDEKQKQSSSGSCEGWSPQRPSNSRLRAIHRERRWRLGV</sequence>
<dbReference type="SUPFAM" id="SSF48403">
    <property type="entry name" value="Ankyrin repeat"/>
    <property type="match status" value="1"/>
</dbReference>
<feature type="repeat" description="ANK" evidence="3">
    <location>
        <begin position="188"/>
        <end position="220"/>
    </location>
</feature>
<dbReference type="GO" id="GO:0004842">
    <property type="term" value="F:ubiquitin-protein transferase activity"/>
    <property type="evidence" value="ECO:0007669"/>
    <property type="project" value="TreeGrafter"/>
</dbReference>
<evidence type="ECO:0000256" key="4">
    <source>
        <dbReference type="SAM" id="MobiDB-lite"/>
    </source>
</evidence>
<dbReference type="Proteomes" id="UP000601435">
    <property type="component" value="Unassembled WGS sequence"/>
</dbReference>
<keyword evidence="5" id="KW-1133">Transmembrane helix</keyword>
<keyword evidence="2 3" id="KW-0040">ANK repeat</keyword>
<dbReference type="Pfam" id="PF00023">
    <property type="entry name" value="Ank"/>
    <property type="match status" value="1"/>
</dbReference>
<feature type="region of interest" description="Disordered" evidence="4">
    <location>
        <begin position="1"/>
        <end position="20"/>
    </location>
</feature>
<evidence type="ECO:0000256" key="5">
    <source>
        <dbReference type="SAM" id="Phobius"/>
    </source>
</evidence>
<evidence type="ECO:0000256" key="3">
    <source>
        <dbReference type="PROSITE-ProRule" id="PRU00023"/>
    </source>
</evidence>
<dbReference type="AlphaFoldDB" id="A0A812J198"/>
<feature type="region of interest" description="Disordered" evidence="4">
    <location>
        <begin position="792"/>
        <end position="903"/>
    </location>
</feature>
<feature type="region of interest" description="Disordered" evidence="4">
    <location>
        <begin position="347"/>
        <end position="385"/>
    </location>
</feature>
<feature type="compositionally biased region" description="Low complexity" evidence="4">
    <location>
        <begin position="803"/>
        <end position="814"/>
    </location>
</feature>
<evidence type="ECO:0000256" key="2">
    <source>
        <dbReference type="ARBA" id="ARBA00023043"/>
    </source>
</evidence>
<dbReference type="PROSITE" id="PS50088">
    <property type="entry name" value="ANK_REPEAT"/>
    <property type="match status" value="2"/>
</dbReference>
<dbReference type="PANTHER" id="PTHR24171:SF8">
    <property type="entry name" value="BRCA1-ASSOCIATED RING DOMAIN PROTEIN 1"/>
    <property type="match status" value="1"/>
</dbReference>
<keyword evidence="7" id="KW-1185">Reference proteome</keyword>
<evidence type="ECO:0000256" key="1">
    <source>
        <dbReference type="ARBA" id="ARBA00022737"/>
    </source>
</evidence>
<dbReference type="InterPro" id="IPR002110">
    <property type="entry name" value="Ankyrin_rpt"/>
</dbReference>
<feature type="compositionally biased region" description="Low complexity" evidence="4">
    <location>
        <begin position="374"/>
        <end position="385"/>
    </location>
</feature>
<dbReference type="OrthoDB" id="436785at2759"/>
<feature type="transmembrane region" description="Helical" evidence="5">
    <location>
        <begin position="62"/>
        <end position="83"/>
    </location>
</feature>
<feature type="region of interest" description="Disordered" evidence="4">
    <location>
        <begin position="603"/>
        <end position="623"/>
    </location>
</feature>
<dbReference type="SMART" id="SM00248">
    <property type="entry name" value="ANK"/>
    <property type="match status" value="5"/>
</dbReference>
<dbReference type="InterPro" id="IPR036770">
    <property type="entry name" value="Ankyrin_rpt-contain_sf"/>
</dbReference>